<protein>
    <submittedName>
        <fullName evidence="2">Uncharacterized protein</fullName>
    </submittedName>
</protein>
<name>A0A9P9X797_9PEZI</name>
<dbReference type="AlphaFoldDB" id="A0A9P9X797"/>
<feature type="region of interest" description="Disordered" evidence="1">
    <location>
        <begin position="81"/>
        <end position="113"/>
    </location>
</feature>
<organism evidence="2 3">
    <name type="scientific">Colletotrichum abscissum</name>
    <dbReference type="NCBI Taxonomy" id="1671311"/>
    <lineage>
        <taxon>Eukaryota</taxon>
        <taxon>Fungi</taxon>
        <taxon>Dikarya</taxon>
        <taxon>Ascomycota</taxon>
        <taxon>Pezizomycotina</taxon>
        <taxon>Sordariomycetes</taxon>
        <taxon>Hypocreomycetidae</taxon>
        <taxon>Glomerellales</taxon>
        <taxon>Glomerellaceae</taxon>
        <taxon>Colletotrichum</taxon>
        <taxon>Colletotrichum acutatum species complex</taxon>
    </lineage>
</organism>
<gene>
    <name evidence="2" type="ORF">CABS02_11237</name>
</gene>
<keyword evidence="3" id="KW-1185">Reference proteome</keyword>
<evidence type="ECO:0000313" key="2">
    <source>
        <dbReference type="EMBL" id="KAI3539983.1"/>
    </source>
</evidence>
<dbReference type="EMBL" id="SDAQ01000094">
    <property type="protein sequence ID" value="KAI3539983.1"/>
    <property type="molecule type" value="Genomic_DNA"/>
</dbReference>
<comment type="caution">
    <text evidence="2">The sequence shown here is derived from an EMBL/GenBank/DDBJ whole genome shotgun (WGS) entry which is preliminary data.</text>
</comment>
<proteinExistence type="predicted"/>
<dbReference type="OrthoDB" id="10539250at2759"/>
<evidence type="ECO:0000256" key="1">
    <source>
        <dbReference type="SAM" id="MobiDB-lite"/>
    </source>
</evidence>
<accession>A0A9P9X797</accession>
<evidence type="ECO:0000313" key="3">
    <source>
        <dbReference type="Proteomes" id="UP001056436"/>
    </source>
</evidence>
<sequence>RVRVLCVIIRRGPAVNGPFNQSELSGTEPQDITLTVVDKVLSASLVSFLLQHPTLLCSRLSRSPRRAVNGVFEASRPVLDTRPFAMDPNNGKANGPVRDGPPVRARECPPVQG</sequence>
<feature type="non-terminal residue" evidence="2">
    <location>
        <position position="1"/>
    </location>
</feature>
<reference evidence="2" key="1">
    <citation type="submission" date="2019-01" db="EMBL/GenBank/DDBJ databases">
        <title>Colletotrichum abscissum LGMF1257.</title>
        <authorList>
            <person name="Baroncelli R."/>
        </authorList>
    </citation>
    <scope>NUCLEOTIDE SEQUENCE</scope>
    <source>
        <strain evidence="2">Ca142</strain>
    </source>
</reference>
<dbReference type="Proteomes" id="UP001056436">
    <property type="component" value="Unassembled WGS sequence"/>
</dbReference>